<dbReference type="AlphaFoldDB" id="A0A2A2GBM6"/>
<reference evidence="1 2" key="1">
    <citation type="submission" date="2017-08" db="EMBL/GenBank/DDBJ databases">
        <title>Aliifodinibius alkalisoli sp. nov., isolated from saline alkaline soil.</title>
        <authorList>
            <person name="Liu D."/>
            <person name="Zhang G."/>
        </authorList>
    </citation>
    <scope>NUCLEOTIDE SEQUENCE [LARGE SCALE GENOMIC DNA]</scope>
    <source>
        <strain evidence="1 2">WN023</strain>
    </source>
</reference>
<proteinExistence type="predicted"/>
<evidence type="ECO:0000313" key="2">
    <source>
        <dbReference type="Proteomes" id="UP000218831"/>
    </source>
</evidence>
<accession>A0A2A2GBM6</accession>
<dbReference type="EMBL" id="NSKE01000003">
    <property type="protein sequence ID" value="PAU94971.1"/>
    <property type="molecule type" value="Genomic_DNA"/>
</dbReference>
<name>A0A2A2GBM6_9BACT</name>
<keyword evidence="2" id="KW-1185">Reference proteome</keyword>
<protein>
    <submittedName>
        <fullName evidence="1">Uncharacterized protein</fullName>
    </submittedName>
</protein>
<gene>
    <name evidence="1" type="ORF">CK503_05765</name>
</gene>
<evidence type="ECO:0000313" key="1">
    <source>
        <dbReference type="EMBL" id="PAU94971.1"/>
    </source>
</evidence>
<sequence>MNFYRRNLPHWQPPEAQYFITFRLAGSLPKEATQKIKSQRKEIEKEFDKVSQTLSKKLIEEFFRNMKVS</sequence>
<comment type="caution">
    <text evidence="1">The sequence shown here is derived from an EMBL/GenBank/DDBJ whole genome shotgun (WGS) entry which is preliminary data.</text>
</comment>
<organism evidence="1 2">
    <name type="scientific">Fodinibius salipaludis</name>
    <dbReference type="NCBI Taxonomy" id="2032627"/>
    <lineage>
        <taxon>Bacteria</taxon>
        <taxon>Pseudomonadati</taxon>
        <taxon>Balneolota</taxon>
        <taxon>Balneolia</taxon>
        <taxon>Balneolales</taxon>
        <taxon>Balneolaceae</taxon>
        <taxon>Fodinibius</taxon>
    </lineage>
</organism>
<dbReference type="Proteomes" id="UP000218831">
    <property type="component" value="Unassembled WGS sequence"/>
</dbReference>